<sequence>MTRFHEFIEEWTKISPCQASKDWLQQGGITGEAGIIIAKLVCAVARSSFVYGLPKRSINPNGRLA</sequence>
<dbReference type="KEGG" id="plen:EIM92_08450"/>
<dbReference type="EMBL" id="CP034248">
    <property type="protein sequence ID" value="AZK46201.1"/>
    <property type="molecule type" value="Genomic_DNA"/>
</dbReference>
<name>A0A3S8RT88_9BACL</name>
<dbReference type="AlphaFoldDB" id="A0A3S8RT88"/>
<gene>
    <name evidence="1" type="ORF">EIM92_08450</name>
</gene>
<accession>A0A3S8RT88</accession>
<dbReference type="Proteomes" id="UP000273145">
    <property type="component" value="Chromosome"/>
</dbReference>
<proteinExistence type="predicted"/>
<reference evidence="1 2" key="1">
    <citation type="submission" date="2018-11" db="EMBL/GenBank/DDBJ databases">
        <title>Genome sequencing of Paenibacillus lentus DSM25539(T).</title>
        <authorList>
            <person name="Kook J.-K."/>
            <person name="Park S.-N."/>
            <person name="Lim Y.K."/>
        </authorList>
    </citation>
    <scope>NUCLEOTIDE SEQUENCE [LARGE SCALE GENOMIC DNA]</scope>
    <source>
        <strain evidence="1 2">DSM 25539</strain>
    </source>
</reference>
<evidence type="ECO:0000313" key="2">
    <source>
        <dbReference type="Proteomes" id="UP000273145"/>
    </source>
</evidence>
<dbReference type="RefSeq" id="WP_125082268.1">
    <property type="nucleotide sequence ID" value="NZ_CP034248.1"/>
</dbReference>
<keyword evidence="2" id="KW-1185">Reference proteome</keyword>
<organism evidence="1 2">
    <name type="scientific">Paenibacillus lentus</name>
    <dbReference type="NCBI Taxonomy" id="1338368"/>
    <lineage>
        <taxon>Bacteria</taxon>
        <taxon>Bacillati</taxon>
        <taxon>Bacillota</taxon>
        <taxon>Bacilli</taxon>
        <taxon>Bacillales</taxon>
        <taxon>Paenibacillaceae</taxon>
        <taxon>Paenibacillus</taxon>
    </lineage>
</organism>
<evidence type="ECO:0000313" key="1">
    <source>
        <dbReference type="EMBL" id="AZK46201.1"/>
    </source>
</evidence>
<protein>
    <submittedName>
        <fullName evidence="1">Uncharacterized protein</fullName>
    </submittedName>
</protein>